<evidence type="ECO:0000259" key="1">
    <source>
        <dbReference type="PROSITE" id="PS50011"/>
    </source>
</evidence>
<keyword evidence="2" id="KW-0418">Kinase</keyword>
<dbReference type="InterPro" id="IPR001245">
    <property type="entry name" value="Ser-Thr/Tyr_kinase_cat_dom"/>
</dbReference>
<dbReference type="InterPro" id="IPR000719">
    <property type="entry name" value="Prot_kinase_dom"/>
</dbReference>
<accession>A0AAD7I707</accession>
<dbReference type="SMART" id="SM00220">
    <property type="entry name" value="S_TKc"/>
    <property type="match status" value="1"/>
</dbReference>
<organism evidence="2 3">
    <name type="scientific">Mycena maculata</name>
    <dbReference type="NCBI Taxonomy" id="230809"/>
    <lineage>
        <taxon>Eukaryota</taxon>
        <taxon>Fungi</taxon>
        <taxon>Dikarya</taxon>
        <taxon>Basidiomycota</taxon>
        <taxon>Agaricomycotina</taxon>
        <taxon>Agaricomycetes</taxon>
        <taxon>Agaricomycetidae</taxon>
        <taxon>Agaricales</taxon>
        <taxon>Marasmiineae</taxon>
        <taxon>Mycenaceae</taxon>
        <taxon>Mycena</taxon>
    </lineage>
</organism>
<evidence type="ECO:0000313" key="3">
    <source>
        <dbReference type="Proteomes" id="UP001215280"/>
    </source>
</evidence>
<dbReference type="InterPro" id="IPR008271">
    <property type="entry name" value="Ser/Thr_kinase_AS"/>
</dbReference>
<keyword evidence="2" id="KW-0808">Transferase</keyword>
<dbReference type="Proteomes" id="UP001215280">
    <property type="component" value="Unassembled WGS sequence"/>
</dbReference>
<dbReference type="GO" id="GO:0005524">
    <property type="term" value="F:ATP binding"/>
    <property type="evidence" value="ECO:0007669"/>
    <property type="project" value="InterPro"/>
</dbReference>
<dbReference type="PROSITE" id="PS50011">
    <property type="entry name" value="PROTEIN_KINASE_DOM"/>
    <property type="match status" value="1"/>
</dbReference>
<dbReference type="EMBL" id="JARJLG010000152">
    <property type="protein sequence ID" value="KAJ7735828.1"/>
    <property type="molecule type" value="Genomic_DNA"/>
</dbReference>
<comment type="caution">
    <text evidence="2">The sequence shown here is derived from an EMBL/GenBank/DDBJ whole genome shotgun (WGS) entry which is preliminary data.</text>
</comment>
<sequence>LQRFLEEATILCALDHPNIVGFVGVLDGPDRFGIVMPWMENGELNFYLRQHPTVPKTLLARQVVEGLKYLRQQWIVHGDLKGANILIDEIGCAHISDFGSARVLCFTDHHSEQLRGSTGGTCRWMAPELLAPSRFGETSAAPTFESDVFAFGMVLYEATRKIWSGGCIPFHDQSNSMAANLAIVAGDRLPRPSHTPDDIWDLATACWRHDPVSRPTISSIIF</sequence>
<dbReference type="InterPro" id="IPR051681">
    <property type="entry name" value="Ser/Thr_Kinases-Pseudokinases"/>
</dbReference>
<gene>
    <name evidence="2" type="ORF">DFH07DRAFT_753660</name>
</gene>
<feature type="non-terminal residue" evidence="2">
    <location>
        <position position="222"/>
    </location>
</feature>
<dbReference type="PANTHER" id="PTHR44329">
    <property type="entry name" value="SERINE/THREONINE-PROTEIN KINASE TNNI3K-RELATED"/>
    <property type="match status" value="1"/>
</dbReference>
<feature type="domain" description="Protein kinase" evidence="1">
    <location>
        <begin position="1"/>
        <end position="222"/>
    </location>
</feature>
<evidence type="ECO:0000313" key="2">
    <source>
        <dbReference type="EMBL" id="KAJ7735828.1"/>
    </source>
</evidence>
<dbReference type="PROSITE" id="PS00108">
    <property type="entry name" value="PROTEIN_KINASE_ST"/>
    <property type="match status" value="1"/>
</dbReference>
<proteinExistence type="predicted"/>
<keyword evidence="3" id="KW-1185">Reference proteome</keyword>
<protein>
    <submittedName>
        <fullName evidence="2">Kinase-like domain-containing protein</fullName>
    </submittedName>
</protein>
<dbReference type="Gene3D" id="1.10.510.10">
    <property type="entry name" value="Transferase(Phosphotransferase) domain 1"/>
    <property type="match status" value="1"/>
</dbReference>
<dbReference type="GO" id="GO:0004674">
    <property type="term" value="F:protein serine/threonine kinase activity"/>
    <property type="evidence" value="ECO:0007669"/>
    <property type="project" value="TreeGrafter"/>
</dbReference>
<name>A0AAD7I707_9AGAR</name>
<dbReference type="AlphaFoldDB" id="A0AAD7I707"/>
<dbReference type="InterPro" id="IPR011009">
    <property type="entry name" value="Kinase-like_dom_sf"/>
</dbReference>
<dbReference type="SUPFAM" id="SSF56112">
    <property type="entry name" value="Protein kinase-like (PK-like)"/>
    <property type="match status" value="1"/>
</dbReference>
<dbReference type="Pfam" id="PF07714">
    <property type="entry name" value="PK_Tyr_Ser-Thr"/>
    <property type="match status" value="1"/>
</dbReference>
<reference evidence="2" key="1">
    <citation type="submission" date="2023-03" db="EMBL/GenBank/DDBJ databases">
        <title>Massive genome expansion in bonnet fungi (Mycena s.s.) driven by repeated elements and novel gene families across ecological guilds.</title>
        <authorList>
            <consortium name="Lawrence Berkeley National Laboratory"/>
            <person name="Harder C.B."/>
            <person name="Miyauchi S."/>
            <person name="Viragh M."/>
            <person name="Kuo A."/>
            <person name="Thoen E."/>
            <person name="Andreopoulos B."/>
            <person name="Lu D."/>
            <person name="Skrede I."/>
            <person name="Drula E."/>
            <person name="Henrissat B."/>
            <person name="Morin E."/>
            <person name="Kohler A."/>
            <person name="Barry K."/>
            <person name="LaButti K."/>
            <person name="Morin E."/>
            <person name="Salamov A."/>
            <person name="Lipzen A."/>
            <person name="Mereny Z."/>
            <person name="Hegedus B."/>
            <person name="Baldrian P."/>
            <person name="Stursova M."/>
            <person name="Weitz H."/>
            <person name="Taylor A."/>
            <person name="Grigoriev I.V."/>
            <person name="Nagy L.G."/>
            <person name="Martin F."/>
            <person name="Kauserud H."/>
        </authorList>
    </citation>
    <scope>NUCLEOTIDE SEQUENCE</scope>
    <source>
        <strain evidence="2">CBHHK188m</strain>
    </source>
</reference>
<dbReference type="PIRSF" id="PIRSF000654">
    <property type="entry name" value="Integrin-linked_kinase"/>
    <property type="match status" value="1"/>
</dbReference>